<proteinExistence type="inferred from homology"/>
<feature type="domain" description="FAD-dependent oxidoreductase 2 FAD-binding" evidence="6">
    <location>
        <begin position="23"/>
        <end position="283"/>
    </location>
</feature>
<evidence type="ECO:0000259" key="6">
    <source>
        <dbReference type="Pfam" id="PF00890"/>
    </source>
</evidence>
<reference evidence="8 9" key="1">
    <citation type="journal article" date="2021" name="Mar. Drugs">
        <title>Genome Reduction and Secondary Metabolism of the Marine Sponge-Associated Cyanobacterium Leptothoe.</title>
        <authorList>
            <person name="Konstantinou D."/>
            <person name="Popin R.V."/>
            <person name="Fewer D.P."/>
            <person name="Sivonen K."/>
            <person name="Gkelis S."/>
        </authorList>
    </citation>
    <scope>NUCLEOTIDE SEQUENCE [LARGE SCALE GENOMIC DNA]</scope>
    <source>
        <strain evidence="8 9">TAU-MAC 1615</strain>
    </source>
</reference>
<keyword evidence="9" id="KW-1185">Reference proteome</keyword>
<evidence type="ECO:0000256" key="4">
    <source>
        <dbReference type="ARBA" id="ARBA00022827"/>
    </source>
</evidence>
<gene>
    <name evidence="8" type="ORF">IXB28_13165</name>
</gene>
<dbReference type="InterPro" id="IPR007867">
    <property type="entry name" value="GMC_OxRtase_C"/>
</dbReference>
<evidence type="ECO:0000256" key="3">
    <source>
        <dbReference type="ARBA" id="ARBA00022630"/>
    </source>
</evidence>
<keyword evidence="4" id="KW-0274">FAD</keyword>
<dbReference type="PANTHER" id="PTHR42784">
    <property type="entry name" value="PYRANOSE 2-OXIDASE"/>
    <property type="match status" value="1"/>
</dbReference>
<name>A0ABS5Y5S5_9CYAN</name>
<comment type="cofactor">
    <cofactor evidence="1">
        <name>FAD</name>
        <dbReference type="ChEBI" id="CHEBI:57692"/>
    </cofactor>
</comment>
<dbReference type="InterPro" id="IPR051473">
    <property type="entry name" value="P2Ox-like"/>
</dbReference>
<dbReference type="SUPFAM" id="SSF51905">
    <property type="entry name" value="FAD/NAD(P)-binding domain"/>
    <property type="match status" value="1"/>
</dbReference>
<keyword evidence="3" id="KW-0285">Flavoprotein</keyword>
<dbReference type="PANTHER" id="PTHR42784:SF1">
    <property type="entry name" value="PYRANOSE 2-OXIDASE"/>
    <property type="match status" value="1"/>
</dbReference>
<dbReference type="EMBL" id="JADOER010000011">
    <property type="protein sequence ID" value="MBT9313162.1"/>
    <property type="molecule type" value="Genomic_DNA"/>
</dbReference>
<dbReference type="InterPro" id="IPR003953">
    <property type="entry name" value="FAD-dep_OxRdtase_2_FAD-bd"/>
</dbReference>
<organism evidence="8 9">
    <name type="scientific">Leptothoe kymatousa TAU-MAC 1615</name>
    <dbReference type="NCBI Taxonomy" id="2364775"/>
    <lineage>
        <taxon>Bacteria</taxon>
        <taxon>Bacillati</taxon>
        <taxon>Cyanobacteriota</taxon>
        <taxon>Cyanophyceae</taxon>
        <taxon>Nodosilineales</taxon>
        <taxon>Cymatolegaceae</taxon>
        <taxon>Leptothoe</taxon>
        <taxon>Leptothoe kymatousa</taxon>
    </lineage>
</organism>
<dbReference type="Pfam" id="PF00890">
    <property type="entry name" value="FAD_binding_2"/>
    <property type="match status" value="1"/>
</dbReference>
<dbReference type="Gene3D" id="3.50.50.60">
    <property type="entry name" value="FAD/NAD(P)-binding domain"/>
    <property type="match status" value="2"/>
</dbReference>
<sequence>MNKNQFDAKAEPGTLSSIDPQSVCVVGSGPVGLAFALRLANAGKAVTVIDSGKFAAKDQGHEFFCGTVASAADAADRTDPTLVSEGTLYSRQDYMTYSRYLGSGGNSCRWGVEWRPAAEGRVRIVPGALADFDARPEFDIPAWAAPGIDVYSRYRDALDFFALEGHNFDIGGYQDDFNPVPLSTFTLPTKLFHFARSKAISQQRVAEAKAHPGITVCSDLHLVRIETNKQETVTGLVMCRPDGSEVRIQAGHYVLALGGIENARQLLLAKQDGALADPHDVFGRWFVDHPHTRLGYLTDPNPDELLKATAWYDFQEVAGTPIMRGHEIQPEIAQELGILRFSIDLVGRPVGDSSKTGVAVAQAWDRLKRRDRKGFLGFLPQLAADPIRAGRLIYEAWNNPVHNTGKGGWSDPAARYHSFGSVSVEAMFEQRPSPDNRVRLGTNCDRLGRQLPVLQWSWSQKETESINRAADFVADAFKQSGVGSFVTMRELGQGDIPRAGSGFHHMGGTRQSVNPSDGVVNAENRMHGVDNLTLIGTSVFPNSVGYANPTLTAVADAIRVADIFSGVAPRVAEDTPFEAFAVS</sequence>
<evidence type="ECO:0000256" key="5">
    <source>
        <dbReference type="ARBA" id="ARBA00023002"/>
    </source>
</evidence>
<dbReference type="Pfam" id="PF05199">
    <property type="entry name" value="GMC_oxred_C"/>
    <property type="match status" value="1"/>
</dbReference>
<dbReference type="RefSeq" id="WP_215619042.1">
    <property type="nucleotide sequence ID" value="NZ_JADOER010000011.1"/>
</dbReference>
<comment type="caution">
    <text evidence="8">The sequence shown here is derived from an EMBL/GenBank/DDBJ whole genome shotgun (WGS) entry which is preliminary data.</text>
</comment>
<comment type="similarity">
    <text evidence="2">Belongs to the GMC oxidoreductase family.</text>
</comment>
<evidence type="ECO:0000313" key="8">
    <source>
        <dbReference type="EMBL" id="MBT9313162.1"/>
    </source>
</evidence>
<dbReference type="InterPro" id="IPR036188">
    <property type="entry name" value="FAD/NAD-bd_sf"/>
</dbReference>
<evidence type="ECO:0000313" key="9">
    <source>
        <dbReference type="Proteomes" id="UP001196661"/>
    </source>
</evidence>
<dbReference type="Proteomes" id="UP001196661">
    <property type="component" value="Unassembled WGS sequence"/>
</dbReference>
<evidence type="ECO:0000256" key="2">
    <source>
        <dbReference type="ARBA" id="ARBA00010790"/>
    </source>
</evidence>
<keyword evidence="5" id="KW-0560">Oxidoreductase</keyword>
<accession>A0ABS5Y5S5</accession>
<protein>
    <submittedName>
        <fullName evidence="8">GMC family oxidoreductase</fullName>
    </submittedName>
</protein>
<evidence type="ECO:0000259" key="7">
    <source>
        <dbReference type="Pfam" id="PF05199"/>
    </source>
</evidence>
<evidence type="ECO:0000256" key="1">
    <source>
        <dbReference type="ARBA" id="ARBA00001974"/>
    </source>
</evidence>
<feature type="domain" description="Glucose-methanol-choline oxidoreductase C-terminal" evidence="7">
    <location>
        <begin position="432"/>
        <end position="555"/>
    </location>
</feature>